<reference evidence="7 8" key="1">
    <citation type="submission" date="2009-08" db="EMBL/GenBank/DDBJ databases">
        <title>The draft genome of Rhodobacter sp. SW2.</title>
        <authorList>
            <consortium name="US DOE Joint Genome Institute (JGI-PGF)"/>
            <person name="Lucas S."/>
            <person name="Copeland A."/>
            <person name="Lapidus A."/>
            <person name="Glavina del Rio T."/>
            <person name="Tice H."/>
            <person name="Bruce D."/>
            <person name="Goodwin L."/>
            <person name="Pitluck S."/>
            <person name="Larimer F."/>
            <person name="Land M.L."/>
            <person name="Hauser L."/>
            <person name="Emerson D."/>
        </authorList>
    </citation>
    <scope>NUCLEOTIDE SEQUENCE [LARGE SCALE GENOMIC DNA]</scope>
    <source>
        <strain evidence="7 8">SW2</strain>
    </source>
</reference>
<keyword evidence="5" id="KW-0677">Repeat</keyword>
<name>C8S4L5_9RHOB</name>
<evidence type="ECO:0000259" key="6">
    <source>
        <dbReference type="SMART" id="SM00235"/>
    </source>
</evidence>
<evidence type="ECO:0000256" key="1">
    <source>
        <dbReference type="ARBA" id="ARBA00001913"/>
    </source>
</evidence>
<evidence type="ECO:0000256" key="2">
    <source>
        <dbReference type="ARBA" id="ARBA00004613"/>
    </source>
</evidence>
<dbReference type="InterPro" id="IPR018511">
    <property type="entry name" value="Hemolysin-typ_Ca-bd_CS"/>
</dbReference>
<dbReference type="PRINTS" id="PR00313">
    <property type="entry name" value="CABNDNGRPT"/>
</dbReference>
<dbReference type="PANTHER" id="PTHR38340">
    <property type="entry name" value="S-LAYER PROTEIN"/>
    <property type="match status" value="1"/>
</dbReference>
<comment type="cofactor">
    <cofactor evidence="1">
        <name>Ca(2+)</name>
        <dbReference type="ChEBI" id="CHEBI:29108"/>
    </cofactor>
</comment>
<dbReference type="STRING" id="371731.Rsw2DRAFT_2993"/>
<dbReference type="eggNOG" id="COG2931">
    <property type="taxonomic scope" value="Bacteria"/>
</dbReference>
<dbReference type="InterPro" id="IPR001343">
    <property type="entry name" value="Hemolysn_Ca-bd"/>
</dbReference>
<dbReference type="SUPFAM" id="SSF55486">
    <property type="entry name" value="Metalloproteases ('zincins'), catalytic domain"/>
    <property type="match status" value="1"/>
</dbReference>
<gene>
    <name evidence="7" type="ORF">Rsw2DRAFT_2993</name>
</gene>
<dbReference type="EMBL" id="ACYY01000026">
    <property type="protein sequence ID" value="EEW24098.1"/>
    <property type="molecule type" value="Genomic_DNA"/>
</dbReference>
<feature type="domain" description="Peptidase metallopeptidase" evidence="6">
    <location>
        <begin position="169"/>
        <end position="313"/>
    </location>
</feature>
<dbReference type="GO" id="GO:0008270">
    <property type="term" value="F:zinc ion binding"/>
    <property type="evidence" value="ECO:0007669"/>
    <property type="project" value="InterPro"/>
</dbReference>
<evidence type="ECO:0000313" key="8">
    <source>
        <dbReference type="Proteomes" id="UP000010121"/>
    </source>
</evidence>
<dbReference type="Gene3D" id="3.40.390.10">
    <property type="entry name" value="Collagenase (Catalytic Domain)"/>
    <property type="match status" value="1"/>
</dbReference>
<comment type="subcellular location">
    <subcellularLocation>
        <location evidence="2">Secreted</location>
    </subcellularLocation>
</comment>
<evidence type="ECO:0000256" key="5">
    <source>
        <dbReference type="ARBA" id="ARBA00022737"/>
    </source>
</evidence>
<dbReference type="Pfam" id="PF04151">
    <property type="entry name" value="PPC"/>
    <property type="match status" value="1"/>
</dbReference>
<dbReference type="PROSITE" id="PS00330">
    <property type="entry name" value="HEMOLYSIN_CALCIUM"/>
    <property type="match status" value="1"/>
</dbReference>
<dbReference type="GO" id="GO:0008237">
    <property type="term" value="F:metallopeptidase activity"/>
    <property type="evidence" value="ECO:0007669"/>
    <property type="project" value="InterPro"/>
</dbReference>
<dbReference type="Pfam" id="PF08548">
    <property type="entry name" value="Peptidase_M10_C"/>
    <property type="match status" value="1"/>
</dbReference>
<comment type="caution">
    <text evidence="7">The sequence shown here is derived from an EMBL/GenBank/DDBJ whole genome shotgun (WGS) entry which is preliminary data.</text>
</comment>
<proteinExistence type="inferred from homology"/>
<dbReference type="InterPro" id="IPR011049">
    <property type="entry name" value="Serralysin-like_metalloprot_C"/>
</dbReference>
<keyword evidence="7" id="KW-0378">Hydrolase</keyword>
<dbReference type="InterPro" id="IPR007280">
    <property type="entry name" value="Peptidase_C_arc/bac"/>
</dbReference>
<dbReference type="Gene3D" id="2.150.10.10">
    <property type="entry name" value="Serralysin-like metalloprotease, C-terminal"/>
    <property type="match status" value="3"/>
</dbReference>
<dbReference type="GO" id="GO:0005615">
    <property type="term" value="C:extracellular space"/>
    <property type="evidence" value="ECO:0007669"/>
    <property type="project" value="InterPro"/>
</dbReference>
<dbReference type="GO" id="GO:0005509">
    <property type="term" value="F:calcium ion binding"/>
    <property type="evidence" value="ECO:0007669"/>
    <property type="project" value="InterPro"/>
</dbReference>
<keyword evidence="8" id="KW-1185">Reference proteome</keyword>
<dbReference type="Proteomes" id="UP000010121">
    <property type="component" value="Unassembled WGS sequence"/>
</dbReference>
<dbReference type="GO" id="GO:0006508">
    <property type="term" value="P:proteolysis"/>
    <property type="evidence" value="ECO:0007669"/>
    <property type="project" value="InterPro"/>
</dbReference>
<dbReference type="InterPro" id="IPR050557">
    <property type="entry name" value="RTX_toxin/Mannuronan_C5-epim"/>
</dbReference>
<comment type="similarity">
    <text evidence="3">Belongs to the peptidase M10B family.</text>
</comment>
<dbReference type="RefSeq" id="WP_008032413.1">
    <property type="nucleotide sequence ID" value="NZ_ACYY01000026.1"/>
</dbReference>
<evidence type="ECO:0000313" key="7">
    <source>
        <dbReference type="EMBL" id="EEW24098.1"/>
    </source>
</evidence>
<evidence type="ECO:0000256" key="4">
    <source>
        <dbReference type="ARBA" id="ARBA00022525"/>
    </source>
</evidence>
<keyword evidence="4" id="KW-0964">Secreted</keyword>
<evidence type="ECO:0000256" key="3">
    <source>
        <dbReference type="ARBA" id="ARBA00009490"/>
    </source>
</evidence>
<accession>C8S4L5</accession>
<dbReference type="SUPFAM" id="SSF51120">
    <property type="entry name" value="beta-Roll"/>
    <property type="match status" value="3"/>
</dbReference>
<dbReference type="SMART" id="SM00235">
    <property type="entry name" value="ZnMc"/>
    <property type="match status" value="1"/>
</dbReference>
<dbReference type="Pfam" id="PF00353">
    <property type="entry name" value="HemolysinCabind"/>
    <property type="match status" value="4"/>
</dbReference>
<dbReference type="EC" id="3.4.24.40" evidence="7"/>
<dbReference type="PANTHER" id="PTHR38340:SF1">
    <property type="entry name" value="S-LAYER PROTEIN"/>
    <property type="match status" value="1"/>
</dbReference>
<dbReference type="AlphaFoldDB" id="C8S4L5"/>
<dbReference type="InterPro" id="IPR006026">
    <property type="entry name" value="Peptidase_Metallo"/>
</dbReference>
<dbReference type="SUPFAM" id="SSF89260">
    <property type="entry name" value="Collagen-binding domain"/>
    <property type="match status" value="1"/>
</dbReference>
<dbReference type="Gene3D" id="2.60.120.380">
    <property type="match status" value="1"/>
</dbReference>
<organism evidence="7 8">
    <name type="scientific">Rhodobacter ferrooxidans</name>
    <dbReference type="NCBI Taxonomy" id="371731"/>
    <lineage>
        <taxon>Bacteria</taxon>
        <taxon>Pseudomonadati</taxon>
        <taxon>Pseudomonadota</taxon>
        <taxon>Alphaproteobacteria</taxon>
        <taxon>Rhodobacterales</taxon>
        <taxon>Rhodobacter group</taxon>
        <taxon>Rhodobacter</taxon>
    </lineage>
</organism>
<dbReference type="InterPro" id="IPR024079">
    <property type="entry name" value="MetalloPept_cat_dom_sf"/>
</dbReference>
<sequence length="841" mass="84955">MPALDDLSQNTAVLALPLPIGDVGETLGTASSISLGRSVYGTIGASGDLDWYAITLVAGQTYDFRLGGVGRTPLPDTYISLLDSTGAVLGVNDDAGGEVGYNSMLVFTATTTGTYYISARGFGTNTGDFLLTAVNHNSAGLVLTADEVAWQLTNNFERYFSGAGSANIPATAYDLSGGRQISYNVTGLTAPGAALAQQALQMWSDVTGITFQQTSGAAQITFQNDSVDVEAFNSNVTSPDGTIISSTLQVSTGWLTTFGTTMDSYSFETYVHELGHSLGLGHGGNYNGSATYGVDNYYLNDSPHLSIMSYMQAVNDEFDDANTFVNAQFRYVLTPMIADILAMRNLYGLSTTTRTGNTTYGYNSNTGNAALDAAVTLNDPANNNYVAFTVFDNGGTDTINLSGYSGSQRIDLNQGASSDVLGGRLNMGIAYGTVVENAIGGSAADSMTGNSAANSLSGLGGNDTLNGNTGVDTLIGGLGDDVYVTDGGDIIVEAAAAGTDRVMSSASASLSANIENLTLTGAAAINAYGNALNNVITGNSANNVLSGGGGNDTLNGTTGTDTMIGGLGDDVYTTDGGDTLTEAAAAGTDRVMSSASYGLSVNLENLTLTGTAAINGYGNILNNIITGNSGNNVLGGGNGNDTLNGTTGADTMIGGLGDDVYTTDGGDAITEAAAAGTDRVLSSASTSLSANVENLTLTGAAAINGYGNTLANQISGNSGNNVLNGGAGNDTLSGGAGADVFIFNTAPSAANIDRITDFAAVNDTIYLGSAVFAGLAAGGLAATAFASNLTGLATDALDRIIYESDTGRLMFDADGTGAGAGVQFGLLATSLTLTNGDFFVV</sequence>
<dbReference type="InterPro" id="IPR013858">
    <property type="entry name" value="Peptidase_M10B_C"/>
</dbReference>
<protein>
    <submittedName>
        <fullName evidence="7">Serralysin</fullName>
        <ecNumber evidence="7">3.4.24.40</ecNumber>
    </submittedName>
</protein>